<proteinExistence type="inferred from homology"/>
<evidence type="ECO:0000256" key="1">
    <source>
        <dbReference type="ARBA" id="ARBA00007137"/>
    </source>
</evidence>
<dbReference type="EMBL" id="BLRV01000159">
    <property type="protein sequence ID" value="GFP21976.1"/>
    <property type="molecule type" value="Genomic_DNA"/>
</dbReference>
<evidence type="ECO:0000313" key="5">
    <source>
        <dbReference type="Proteomes" id="UP000580051"/>
    </source>
</evidence>
<dbReference type="AlphaFoldDB" id="A0A6V8NU09"/>
<accession>A0A6V8NU09</accession>
<dbReference type="InterPro" id="IPR038601">
    <property type="entry name" value="MttB-like_sf"/>
</dbReference>
<keyword evidence="2 4" id="KW-0489">Methyltransferase</keyword>
<name>A0A6V8NU09_9ACTN</name>
<evidence type="ECO:0000313" key="4">
    <source>
        <dbReference type="EMBL" id="GFP21976.1"/>
    </source>
</evidence>
<feature type="non-terminal residue" evidence="4">
    <location>
        <position position="1"/>
    </location>
</feature>
<protein>
    <submittedName>
        <fullName evidence="4">Trimethylamine---corrinoid protein Co-methyltransferase</fullName>
    </submittedName>
</protein>
<reference evidence="4 5" key="1">
    <citation type="journal article" date="2020" name="Front. Microbiol.">
        <title>Single-cell genomics of novel Actinobacteria with the Wood-Ljungdahl pathway discovered in a serpentinizing system.</title>
        <authorList>
            <person name="Merino N."/>
            <person name="Kawai M."/>
            <person name="Boyd E.S."/>
            <person name="Colman D.R."/>
            <person name="McGlynn S.E."/>
            <person name="Nealson K.H."/>
            <person name="Kurokawa K."/>
            <person name="Hongoh Y."/>
        </authorList>
    </citation>
    <scope>NUCLEOTIDE SEQUENCE [LARGE SCALE GENOMIC DNA]</scope>
    <source>
        <strain evidence="4 5">S06</strain>
    </source>
</reference>
<gene>
    <name evidence="4" type="ORF">HKBW3S06_01202</name>
</gene>
<organism evidence="4 5">
    <name type="scientific">Candidatus Hakubella thermalkaliphila</name>
    <dbReference type="NCBI Taxonomy" id="2754717"/>
    <lineage>
        <taxon>Bacteria</taxon>
        <taxon>Bacillati</taxon>
        <taxon>Actinomycetota</taxon>
        <taxon>Actinomycetota incertae sedis</taxon>
        <taxon>Candidatus Hakubellales</taxon>
        <taxon>Candidatus Hakubellaceae</taxon>
        <taxon>Candidatus Hakubella</taxon>
    </lineage>
</organism>
<dbReference type="Pfam" id="PF06253">
    <property type="entry name" value="MTTB"/>
    <property type="match status" value="1"/>
</dbReference>
<dbReference type="GO" id="GO:0008168">
    <property type="term" value="F:methyltransferase activity"/>
    <property type="evidence" value="ECO:0007669"/>
    <property type="project" value="UniProtKB-KW"/>
</dbReference>
<dbReference type="InterPro" id="IPR010426">
    <property type="entry name" value="MTTB_MeTrfase"/>
</dbReference>
<dbReference type="Gene3D" id="3.20.20.480">
    <property type="entry name" value="Trimethylamine methyltransferase-like"/>
    <property type="match status" value="1"/>
</dbReference>
<keyword evidence="3 4" id="KW-0808">Transferase</keyword>
<comment type="caution">
    <text evidence="4">The sequence shown here is derived from an EMBL/GenBank/DDBJ whole genome shotgun (WGS) entry which is preliminary data.</text>
</comment>
<dbReference type="RefSeq" id="WP_176227045.1">
    <property type="nucleotide sequence ID" value="NZ_BLRV01000159.1"/>
</dbReference>
<dbReference type="GO" id="GO:0015948">
    <property type="term" value="P:methanogenesis"/>
    <property type="evidence" value="ECO:0007669"/>
    <property type="project" value="InterPro"/>
</dbReference>
<dbReference type="Proteomes" id="UP000580051">
    <property type="component" value="Unassembled WGS sequence"/>
</dbReference>
<sequence length="355" mass="38688">NIDFVMSLGSISDVPQALADLHEFEAMVTNSIKPIVAWAFYVESMKDIYEMCVAIAGSEEEFLRNPFMIFYAEPNTPLYHGKDAVEKLLFAAEKKIPIVYTPCPMAGGTAPATMAGMLVDTLAECLSGVVMSQVVRPGAPIIMGGVVSIMDMATTILSYGAPELALASAALAEVARWLKLPMWSTGGCTDSKLLDEQAALEAALNLLLAGLSGANLIHDVGFMESAMTGSQELLVLSDEIIGMVKRVVRGVEVNEETLALDIIHKVGTGGNFLGEDHTLRHFRTEAWYPRLLDRRMYLDWVGGGSLTLAQRVNKKTREVLESYQPVPLPQDVLEGIDEILRRADERAAEIEAQKV</sequence>
<evidence type="ECO:0000256" key="3">
    <source>
        <dbReference type="ARBA" id="ARBA00022679"/>
    </source>
</evidence>
<comment type="similarity">
    <text evidence="1">Belongs to the trimethylamine methyltransferase family.</text>
</comment>
<evidence type="ECO:0000256" key="2">
    <source>
        <dbReference type="ARBA" id="ARBA00022603"/>
    </source>
</evidence>
<dbReference type="GO" id="GO:0032259">
    <property type="term" value="P:methylation"/>
    <property type="evidence" value="ECO:0007669"/>
    <property type="project" value="UniProtKB-KW"/>
</dbReference>